<dbReference type="AlphaFoldDB" id="A0A8H5BL99"/>
<sequence>MASEKAALFLQHIQLQGPKNEIVQATGQVDNGAMHNCISKLQWDRYGHCLEPLQPLSTIIRVANDAIIKSMGIWEGTVTVGGVEACSKFEVFNCGKAFDVILGKPWLKTVHALHDYNTNTIIISNDNTTTTLNEMLDTGTDTKQNTRWSEITLNRANALSEQTGQGT</sequence>
<dbReference type="InterPro" id="IPR021109">
    <property type="entry name" value="Peptidase_aspartic_dom_sf"/>
</dbReference>
<protein>
    <submittedName>
        <fullName evidence="1">Uncharacterized protein</fullName>
    </submittedName>
</protein>
<comment type="caution">
    <text evidence="1">The sequence shown here is derived from an EMBL/GenBank/DDBJ whole genome shotgun (WGS) entry which is preliminary data.</text>
</comment>
<evidence type="ECO:0000313" key="2">
    <source>
        <dbReference type="Proteomes" id="UP000567179"/>
    </source>
</evidence>
<evidence type="ECO:0000313" key="1">
    <source>
        <dbReference type="EMBL" id="KAF5325504.1"/>
    </source>
</evidence>
<keyword evidence="2" id="KW-1185">Reference proteome</keyword>
<proteinExistence type="predicted"/>
<gene>
    <name evidence="1" type="ORF">D9619_009518</name>
</gene>
<dbReference type="OrthoDB" id="2919534at2759"/>
<dbReference type="CDD" id="cd00303">
    <property type="entry name" value="retropepsin_like"/>
    <property type="match status" value="1"/>
</dbReference>
<accession>A0A8H5BL99</accession>
<name>A0A8H5BL99_9AGAR</name>
<dbReference type="EMBL" id="JAACJJ010000015">
    <property type="protein sequence ID" value="KAF5325504.1"/>
    <property type="molecule type" value="Genomic_DNA"/>
</dbReference>
<dbReference type="Proteomes" id="UP000567179">
    <property type="component" value="Unassembled WGS sequence"/>
</dbReference>
<dbReference type="Gene3D" id="2.40.70.10">
    <property type="entry name" value="Acid Proteases"/>
    <property type="match status" value="1"/>
</dbReference>
<reference evidence="1 2" key="1">
    <citation type="journal article" date="2020" name="ISME J.">
        <title>Uncovering the hidden diversity of litter-decomposition mechanisms in mushroom-forming fungi.</title>
        <authorList>
            <person name="Floudas D."/>
            <person name="Bentzer J."/>
            <person name="Ahren D."/>
            <person name="Johansson T."/>
            <person name="Persson P."/>
            <person name="Tunlid A."/>
        </authorList>
    </citation>
    <scope>NUCLEOTIDE SEQUENCE [LARGE SCALE GENOMIC DNA]</scope>
    <source>
        <strain evidence="1 2">CBS 101986</strain>
    </source>
</reference>
<organism evidence="1 2">
    <name type="scientific">Psilocybe cf. subviscida</name>
    <dbReference type="NCBI Taxonomy" id="2480587"/>
    <lineage>
        <taxon>Eukaryota</taxon>
        <taxon>Fungi</taxon>
        <taxon>Dikarya</taxon>
        <taxon>Basidiomycota</taxon>
        <taxon>Agaricomycotina</taxon>
        <taxon>Agaricomycetes</taxon>
        <taxon>Agaricomycetidae</taxon>
        <taxon>Agaricales</taxon>
        <taxon>Agaricineae</taxon>
        <taxon>Strophariaceae</taxon>
        <taxon>Psilocybe</taxon>
    </lineage>
</organism>
<dbReference type="SUPFAM" id="SSF50630">
    <property type="entry name" value="Acid proteases"/>
    <property type="match status" value="1"/>
</dbReference>